<accession>A0A8J2Z2D4</accession>
<evidence type="ECO:0000256" key="1">
    <source>
        <dbReference type="ARBA" id="ARBA00005033"/>
    </source>
</evidence>
<feature type="binding site" evidence="8 11">
    <location>
        <position position="121"/>
    </location>
    <ligand>
        <name>Mg(2+)</name>
        <dbReference type="ChEBI" id="CHEBI:18420"/>
    </ligand>
</feature>
<dbReference type="InterPro" id="IPR003700">
    <property type="entry name" value="Pantoate_hydroxy_MeTrfase"/>
</dbReference>
<dbReference type="GO" id="GO:0000287">
    <property type="term" value="F:magnesium ion binding"/>
    <property type="evidence" value="ECO:0007669"/>
    <property type="project" value="TreeGrafter"/>
</dbReference>
<keyword evidence="6 8" id="KW-0479">Metal-binding</keyword>
<comment type="caution">
    <text evidence="12">The sequence shown here is derived from an EMBL/GenBank/DDBJ whole genome shotgun (WGS) entry which is preliminary data.</text>
</comment>
<dbReference type="NCBIfam" id="NF001452">
    <property type="entry name" value="PRK00311.1"/>
    <property type="match status" value="1"/>
</dbReference>
<evidence type="ECO:0000256" key="3">
    <source>
        <dbReference type="ARBA" id="ARBA00011424"/>
    </source>
</evidence>
<dbReference type="PANTHER" id="PTHR20881:SF0">
    <property type="entry name" value="3-METHYL-2-OXOBUTANOATE HYDROXYMETHYLTRANSFERASE"/>
    <property type="match status" value="1"/>
</dbReference>
<gene>
    <name evidence="8 12" type="primary">panB</name>
    <name evidence="12" type="ORF">GCM10010995_03380</name>
</gene>
<evidence type="ECO:0000256" key="5">
    <source>
        <dbReference type="ARBA" id="ARBA00022679"/>
    </source>
</evidence>
<sequence>MSTHNLIKKPSIHNLQGKKLKQQKLSMLTCYDFTFAQIMNETAIDMLLVGDSGVMTQLGYPDTTHATIDMMCFMTQAVVKGAPDKFIVADMPFLAQRQGIAHAIYCADRLIKCGANAIKIEGVNGHQEVIAHIIESGIPVMGHIGLTPQSVHSLGYKVQGKDQEAAKNLKEQALQLQEIGCFSLVMECVPSELAKEISQMLSIPVIGIGAGNDADGQVLVLQDMLGLNSHLQPKFVRHFLNGFNDIKAAFDAYHHAVQSGDYPNKQESYDIKIA</sequence>
<dbReference type="Pfam" id="PF02548">
    <property type="entry name" value="Pantoate_transf"/>
    <property type="match status" value="1"/>
</dbReference>
<dbReference type="PIRSF" id="PIRSF000388">
    <property type="entry name" value="Pantoate_hydroxy_MeTrfase"/>
    <property type="match status" value="1"/>
</dbReference>
<dbReference type="HAMAP" id="MF_00156">
    <property type="entry name" value="PanB"/>
    <property type="match status" value="1"/>
</dbReference>
<comment type="subunit">
    <text evidence="3 8">Homodecamer; pentamer of dimers.</text>
</comment>
<feature type="binding site" evidence="8 10">
    <location>
        <position position="90"/>
    </location>
    <ligand>
        <name>3-methyl-2-oxobutanoate</name>
        <dbReference type="ChEBI" id="CHEBI:11851"/>
    </ligand>
</feature>
<evidence type="ECO:0000256" key="9">
    <source>
        <dbReference type="PIRSR" id="PIRSR000388-1"/>
    </source>
</evidence>
<evidence type="ECO:0000256" key="10">
    <source>
        <dbReference type="PIRSR" id="PIRSR000388-2"/>
    </source>
</evidence>
<keyword evidence="4 8" id="KW-0566">Pantothenate biosynthesis</keyword>
<evidence type="ECO:0000256" key="11">
    <source>
        <dbReference type="PIRSR" id="PIRSR000388-3"/>
    </source>
</evidence>
<reference evidence="12" key="2">
    <citation type="submission" date="2020-09" db="EMBL/GenBank/DDBJ databases">
        <authorList>
            <person name="Sun Q."/>
            <person name="Zhou Y."/>
        </authorList>
    </citation>
    <scope>NUCLEOTIDE SEQUENCE</scope>
    <source>
        <strain evidence="12">CGMCC 1.15758</strain>
    </source>
</reference>
<comment type="cofactor">
    <cofactor evidence="8 11">
        <name>Mg(2+)</name>
        <dbReference type="ChEBI" id="CHEBI:18420"/>
    </cofactor>
    <text evidence="8 11">Binds 1 Mg(2+) ion per subunit.</text>
</comment>
<dbReference type="PANTHER" id="PTHR20881">
    <property type="entry name" value="3-METHYL-2-OXOBUTANOATE HYDROXYMETHYLTRANSFERASE"/>
    <property type="match status" value="1"/>
</dbReference>
<feature type="binding site" evidence="8 10">
    <location>
        <begin position="51"/>
        <end position="52"/>
    </location>
    <ligand>
        <name>3-methyl-2-oxobutanoate</name>
        <dbReference type="ChEBI" id="CHEBI:11851"/>
    </ligand>
</feature>
<keyword evidence="13" id="KW-1185">Reference proteome</keyword>
<dbReference type="GO" id="GO:0003864">
    <property type="term" value="F:3-methyl-2-oxobutanoate hydroxymethyltransferase activity"/>
    <property type="evidence" value="ECO:0007669"/>
    <property type="project" value="UniProtKB-UniRule"/>
</dbReference>
<dbReference type="Proteomes" id="UP000636949">
    <property type="component" value="Unassembled WGS sequence"/>
</dbReference>
<comment type="function">
    <text evidence="7 8">Catalyzes the reversible reaction in which hydroxymethyl group from 5,10-methylenetetrahydrofolate is transferred onto alpha-ketoisovalerate to form ketopantoate.</text>
</comment>
<dbReference type="Gene3D" id="3.20.20.60">
    <property type="entry name" value="Phosphoenolpyruvate-binding domains"/>
    <property type="match status" value="1"/>
</dbReference>
<keyword evidence="8" id="KW-0963">Cytoplasm</keyword>
<feature type="binding site" evidence="8 10">
    <location>
        <position position="119"/>
    </location>
    <ligand>
        <name>3-methyl-2-oxobutanoate</name>
        <dbReference type="ChEBI" id="CHEBI:11851"/>
    </ligand>
</feature>
<evidence type="ECO:0000256" key="8">
    <source>
        <dbReference type="HAMAP-Rule" id="MF_00156"/>
    </source>
</evidence>
<comment type="similarity">
    <text evidence="2 8">Belongs to the PanB family.</text>
</comment>
<evidence type="ECO:0000256" key="7">
    <source>
        <dbReference type="ARBA" id="ARBA00056497"/>
    </source>
</evidence>
<comment type="pathway">
    <text evidence="1 8">Cofactor biosynthesis; (R)-pantothenate biosynthesis; (R)-pantoate from 3-methyl-2-oxobutanoate: step 1/2.</text>
</comment>
<dbReference type="EMBL" id="BMJS01000002">
    <property type="protein sequence ID" value="GGF89392.1"/>
    <property type="molecule type" value="Genomic_DNA"/>
</dbReference>
<proteinExistence type="inferred from homology"/>
<feature type="binding site" evidence="8 11">
    <location>
        <position position="51"/>
    </location>
    <ligand>
        <name>Mg(2+)</name>
        <dbReference type="ChEBI" id="CHEBI:18420"/>
    </ligand>
</feature>
<protein>
    <recommendedName>
        <fullName evidence="8">3-methyl-2-oxobutanoate hydroxymethyltransferase</fullName>
        <ecNumber evidence="8">2.1.2.11</ecNumber>
    </recommendedName>
    <alternativeName>
        <fullName evidence="8">Ketopantoate hydroxymethyltransferase</fullName>
        <shortName evidence="8">KPHMT</shortName>
    </alternativeName>
</protein>
<comment type="catalytic activity">
    <reaction evidence="8">
        <text>(6R)-5,10-methylene-5,6,7,8-tetrahydrofolate + 3-methyl-2-oxobutanoate + H2O = 2-dehydropantoate + (6S)-5,6,7,8-tetrahydrofolate</text>
        <dbReference type="Rhea" id="RHEA:11824"/>
        <dbReference type="ChEBI" id="CHEBI:11561"/>
        <dbReference type="ChEBI" id="CHEBI:11851"/>
        <dbReference type="ChEBI" id="CHEBI:15377"/>
        <dbReference type="ChEBI" id="CHEBI:15636"/>
        <dbReference type="ChEBI" id="CHEBI:57453"/>
        <dbReference type="EC" id="2.1.2.11"/>
    </reaction>
</comment>
<dbReference type="NCBIfam" id="TIGR00222">
    <property type="entry name" value="panB"/>
    <property type="match status" value="1"/>
</dbReference>
<evidence type="ECO:0000256" key="4">
    <source>
        <dbReference type="ARBA" id="ARBA00022655"/>
    </source>
</evidence>
<dbReference type="GO" id="GO:0015940">
    <property type="term" value="P:pantothenate biosynthetic process"/>
    <property type="evidence" value="ECO:0007669"/>
    <property type="project" value="UniProtKB-UniRule"/>
</dbReference>
<evidence type="ECO:0000256" key="2">
    <source>
        <dbReference type="ARBA" id="ARBA00008676"/>
    </source>
</evidence>
<dbReference type="SUPFAM" id="SSF51621">
    <property type="entry name" value="Phosphoenolpyruvate/pyruvate domain"/>
    <property type="match status" value="1"/>
</dbReference>
<keyword evidence="5 8" id="KW-0808">Transferase</keyword>
<dbReference type="GO" id="GO:0005737">
    <property type="term" value="C:cytoplasm"/>
    <property type="evidence" value="ECO:0007669"/>
    <property type="project" value="UniProtKB-SubCell"/>
</dbReference>
<dbReference type="CDD" id="cd06557">
    <property type="entry name" value="KPHMT-like"/>
    <property type="match status" value="1"/>
</dbReference>
<reference evidence="12" key="1">
    <citation type="journal article" date="2014" name="Int. J. Syst. Evol. Microbiol.">
        <title>Complete genome sequence of Corynebacterium casei LMG S-19264T (=DSM 44701T), isolated from a smear-ripened cheese.</title>
        <authorList>
            <consortium name="US DOE Joint Genome Institute (JGI-PGF)"/>
            <person name="Walter F."/>
            <person name="Albersmeier A."/>
            <person name="Kalinowski J."/>
            <person name="Ruckert C."/>
        </authorList>
    </citation>
    <scope>NUCLEOTIDE SEQUENCE</scope>
    <source>
        <strain evidence="12">CGMCC 1.15758</strain>
    </source>
</reference>
<name>A0A8J2Z2D4_9GAMM</name>
<dbReference type="RefSeq" id="WP_117001437.1">
    <property type="nucleotide sequence ID" value="NZ_BMJS01000002.1"/>
</dbReference>
<dbReference type="InterPro" id="IPR015813">
    <property type="entry name" value="Pyrv/PenolPyrv_kinase-like_dom"/>
</dbReference>
<dbReference type="UniPathway" id="UPA00028">
    <property type="reaction ID" value="UER00003"/>
</dbReference>
<evidence type="ECO:0000256" key="6">
    <source>
        <dbReference type="ARBA" id="ARBA00022723"/>
    </source>
</evidence>
<feature type="binding site" evidence="8 11">
    <location>
        <position position="90"/>
    </location>
    <ligand>
        <name>Mg(2+)</name>
        <dbReference type="ChEBI" id="CHEBI:18420"/>
    </ligand>
</feature>
<dbReference type="OrthoDB" id="9781789at2"/>
<keyword evidence="8 11" id="KW-0460">Magnesium</keyword>
<comment type="subcellular location">
    <subcellularLocation>
        <location evidence="8">Cytoplasm</location>
    </subcellularLocation>
</comment>
<evidence type="ECO:0000313" key="13">
    <source>
        <dbReference type="Proteomes" id="UP000636949"/>
    </source>
</evidence>
<evidence type="ECO:0000313" key="12">
    <source>
        <dbReference type="EMBL" id="GGF89392.1"/>
    </source>
</evidence>
<organism evidence="12 13">
    <name type="scientific">Cysteiniphilum litorale</name>
    <dbReference type="NCBI Taxonomy" id="2056700"/>
    <lineage>
        <taxon>Bacteria</taxon>
        <taxon>Pseudomonadati</taxon>
        <taxon>Pseudomonadota</taxon>
        <taxon>Gammaproteobacteria</taxon>
        <taxon>Thiotrichales</taxon>
        <taxon>Fastidiosibacteraceae</taxon>
        <taxon>Cysteiniphilum</taxon>
    </lineage>
</organism>
<dbReference type="InterPro" id="IPR040442">
    <property type="entry name" value="Pyrv_kinase-like_dom_sf"/>
</dbReference>
<feature type="active site" description="Proton acceptor" evidence="8 9">
    <location>
        <position position="187"/>
    </location>
</feature>
<dbReference type="EC" id="2.1.2.11" evidence="8"/>
<dbReference type="FunFam" id="3.20.20.60:FF:000003">
    <property type="entry name" value="3-methyl-2-oxobutanoate hydroxymethyltransferase"/>
    <property type="match status" value="1"/>
</dbReference>
<dbReference type="AlphaFoldDB" id="A0A8J2Z2D4"/>